<comment type="caution">
    <text evidence="4">The sequence shown here is derived from an EMBL/GenBank/DDBJ whole genome shotgun (WGS) entry which is preliminary data.</text>
</comment>
<dbReference type="GO" id="GO:0005634">
    <property type="term" value="C:nucleus"/>
    <property type="evidence" value="ECO:0007669"/>
    <property type="project" value="TreeGrafter"/>
</dbReference>
<organism evidence="4 5">
    <name type="scientific">[Emmonsia] crescens</name>
    <dbReference type="NCBI Taxonomy" id="73230"/>
    <lineage>
        <taxon>Eukaryota</taxon>
        <taxon>Fungi</taxon>
        <taxon>Dikarya</taxon>
        <taxon>Ascomycota</taxon>
        <taxon>Pezizomycotina</taxon>
        <taxon>Eurotiomycetes</taxon>
        <taxon>Eurotiomycetidae</taxon>
        <taxon>Onygenales</taxon>
        <taxon>Ajellomycetaceae</taxon>
        <taxon>Emergomyces</taxon>
    </lineage>
</organism>
<dbReference type="Pfam" id="PF12796">
    <property type="entry name" value="Ank_2"/>
    <property type="match status" value="1"/>
</dbReference>
<dbReference type="InterPro" id="IPR002110">
    <property type="entry name" value="Ankyrin_rpt"/>
</dbReference>
<sequence length="179" mass="20011">MSLRDAIRAITYQNFEMVMVLLRNGADVNVPSDYGSILHLAVRLRSVEIVRALIDNGADVNYRHQDESPLHHALRAGRIDVIKRLLMQENIDIDSPERLGGPGRAPLLFALPYHKSVGDLLVKRNVDTTGAQTTSLHWAAETNDYEEIVQSLLNQGCPVDALDRRVWKNTTTCGSARQL</sequence>
<dbReference type="VEuPathDB" id="FungiDB:EMCG_08597"/>
<dbReference type="PROSITE" id="PS50088">
    <property type="entry name" value="ANK_REPEAT"/>
    <property type="match status" value="3"/>
</dbReference>
<keyword evidence="1" id="KW-0677">Repeat</keyword>
<dbReference type="AlphaFoldDB" id="A0A0G2I4M3"/>
<dbReference type="PANTHER" id="PTHR24193">
    <property type="entry name" value="ANKYRIN REPEAT PROTEIN"/>
    <property type="match status" value="1"/>
</dbReference>
<name>A0A0G2I4M3_9EURO</name>
<dbReference type="GO" id="GO:0045944">
    <property type="term" value="P:positive regulation of transcription by RNA polymerase II"/>
    <property type="evidence" value="ECO:0007669"/>
    <property type="project" value="TreeGrafter"/>
</dbReference>
<dbReference type="SUPFAM" id="SSF48403">
    <property type="entry name" value="Ankyrin repeat"/>
    <property type="match status" value="1"/>
</dbReference>
<feature type="repeat" description="ANK" evidence="3">
    <location>
        <begin position="33"/>
        <end position="65"/>
    </location>
</feature>
<evidence type="ECO:0000256" key="1">
    <source>
        <dbReference type="ARBA" id="ARBA00022737"/>
    </source>
</evidence>
<dbReference type="GO" id="GO:0000976">
    <property type="term" value="F:transcription cis-regulatory region binding"/>
    <property type="evidence" value="ECO:0007669"/>
    <property type="project" value="TreeGrafter"/>
</dbReference>
<dbReference type="PROSITE" id="PS50297">
    <property type="entry name" value="ANK_REP_REGION"/>
    <property type="match status" value="3"/>
</dbReference>
<dbReference type="Pfam" id="PF00023">
    <property type="entry name" value="Ank"/>
    <property type="match status" value="1"/>
</dbReference>
<evidence type="ECO:0000313" key="5">
    <source>
        <dbReference type="Proteomes" id="UP000034164"/>
    </source>
</evidence>
<feature type="repeat" description="ANK" evidence="3">
    <location>
        <begin position="65"/>
        <end position="98"/>
    </location>
</feature>
<dbReference type="EMBL" id="LCZI01000623">
    <property type="protein sequence ID" value="KKZ65572.1"/>
    <property type="molecule type" value="Genomic_DNA"/>
</dbReference>
<gene>
    <name evidence="4" type="ORF">EMCG_08597</name>
</gene>
<keyword evidence="2 3" id="KW-0040">ANK repeat</keyword>
<evidence type="ECO:0000256" key="2">
    <source>
        <dbReference type="ARBA" id="ARBA00023043"/>
    </source>
</evidence>
<reference evidence="5" key="1">
    <citation type="journal article" date="2015" name="PLoS Genet.">
        <title>The dynamic genome and transcriptome of the human fungal pathogen Blastomyces and close relative Emmonsia.</title>
        <authorList>
            <person name="Munoz J.F."/>
            <person name="Gauthier G.M."/>
            <person name="Desjardins C.A."/>
            <person name="Gallo J.E."/>
            <person name="Holder J."/>
            <person name="Sullivan T.D."/>
            <person name="Marty A.J."/>
            <person name="Carmen J.C."/>
            <person name="Chen Z."/>
            <person name="Ding L."/>
            <person name="Gujja S."/>
            <person name="Magrini V."/>
            <person name="Misas E."/>
            <person name="Mitreva M."/>
            <person name="Priest M."/>
            <person name="Saif S."/>
            <person name="Whiston E.A."/>
            <person name="Young S."/>
            <person name="Zeng Q."/>
            <person name="Goldman W.E."/>
            <person name="Mardis E.R."/>
            <person name="Taylor J.W."/>
            <person name="McEwen J.G."/>
            <person name="Clay O.K."/>
            <person name="Klein B.S."/>
            <person name="Cuomo C.A."/>
        </authorList>
    </citation>
    <scope>NUCLEOTIDE SEQUENCE [LARGE SCALE GENOMIC DNA]</scope>
    <source>
        <strain evidence="5">UAMH 3008</strain>
    </source>
</reference>
<protein>
    <submittedName>
        <fullName evidence="4">Uncharacterized protein</fullName>
    </submittedName>
</protein>
<accession>A0A0G2I4M3</accession>
<evidence type="ECO:0000256" key="3">
    <source>
        <dbReference type="PROSITE-ProRule" id="PRU00023"/>
    </source>
</evidence>
<proteinExistence type="predicted"/>
<dbReference type="SMART" id="SM00248">
    <property type="entry name" value="ANK"/>
    <property type="match status" value="4"/>
</dbReference>
<dbReference type="InterPro" id="IPR036770">
    <property type="entry name" value="Ankyrin_rpt-contain_sf"/>
</dbReference>
<dbReference type="Proteomes" id="UP000034164">
    <property type="component" value="Unassembled WGS sequence"/>
</dbReference>
<dbReference type="PANTHER" id="PTHR24193:SF121">
    <property type="entry name" value="ADA2A-CONTAINING COMPLEX COMPONENT 3, ISOFORM D"/>
    <property type="match status" value="1"/>
</dbReference>
<dbReference type="Gene3D" id="1.25.40.20">
    <property type="entry name" value="Ankyrin repeat-containing domain"/>
    <property type="match status" value="1"/>
</dbReference>
<dbReference type="InterPro" id="IPR050663">
    <property type="entry name" value="Ankyrin-SOCS_Box"/>
</dbReference>
<feature type="repeat" description="ANK" evidence="3">
    <location>
        <begin position="131"/>
        <end position="164"/>
    </location>
</feature>
<evidence type="ECO:0000313" key="4">
    <source>
        <dbReference type="EMBL" id="KKZ65572.1"/>
    </source>
</evidence>
<dbReference type="OrthoDB" id="341259at2759"/>